<evidence type="ECO:0000313" key="2">
    <source>
        <dbReference type="Proteomes" id="UP000305948"/>
    </source>
</evidence>
<dbReference type="PANTHER" id="PTHR30613:SF1">
    <property type="entry name" value="DUF1479 DOMAIN PROTEIN (AFU_ORTHOLOGUE AFUA_5G09280)"/>
    <property type="match status" value="1"/>
</dbReference>
<dbReference type="InterPro" id="IPR027443">
    <property type="entry name" value="IPNS-like_sf"/>
</dbReference>
<dbReference type="InterPro" id="IPR010856">
    <property type="entry name" value="Gig2-like"/>
</dbReference>
<dbReference type="EMBL" id="ML213512">
    <property type="protein sequence ID" value="TFK50762.1"/>
    <property type="molecule type" value="Genomic_DNA"/>
</dbReference>
<name>A0A5C3N147_9AGAM</name>
<gene>
    <name evidence="1" type="ORF">OE88DRAFT_1747063</name>
</gene>
<organism evidence="1 2">
    <name type="scientific">Heliocybe sulcata</name>
    <dbReference type="NCBI Taxonomy" id="5364"/>
    <lineage>
        <taxon>Eukaryota</taxon>
        <taxon>Fungi</taxon>
        <taxon>Dikarya</taxon>
        <taxon>Basidiomycota</taxon>
        <taxon>Agaricomycotina</taxon>
        <taxon>Agaricomycetes</taxon>
        <taxon>Gloeophyllales</taxon>
        <taxon>Gloeophyllaceae</taxon>
        <taxon>Heliocybe</taxon>
    </lineage>
</organism>
<dbReference type="Proteomes" id="UP000305948">
    <property type="component" value="Unassembled WGS sequence"/>
</dbReference>
<dbReference type="Gene3D" id="2.60.120.330">
    <property type="entry name" value="B-lactam Antibiotic, Isopenicillin N Synthase, Chain"/>
    <property type="match status" value="1"/>
</dbReference>
<reference evidence="1 2" key="1">
    <citation type="journal article" date="2019" name="Nat. Ecol. Evol.">
        <title>Megaphylogeny resolves global patterns of mushroom evolution.</title>
        <authorList>
            <person name="Varga T."/>
            <person name="Krizsan K."/>
            <person name="Foldi C."/>
            <person name="Dima B."/>
            <person name="Sanchez-Garcia M."/>
            <person name="Sanchez-Ramirez S."/>
            <person name="Szollosi G.J."/>
            <person name="Szarkandi J.G."/>
            <person name="Papp V."/>
            <person name="Albert L."/>
            <person name="Andreopoulos W."/>
            <person name="Angelini C."/>
            <person name="Antonin V."/>
            <person name="Barry K.W."/>
            <person name="Bougher N.L."/>
            <person name="Buchanan P."/>
            <person name="Buyck B."/>
            <person name="Bense V."/>
            <person name="Catcheside P."/>
            <person name="Chovatia M."/>
            <person name="Cooper J."/>
            <person name="Damon W."/>
            <person name="Desjardin D."/>
            <person name="Finy P."/>
            <person name="Geml J."/>
            <person name="Haridas S."/>
            <person name="Hughes K."/>
            <person name="Justo A."/>
            <person name="Karasinski D."/>
            <person name="Kautmanova I."/>
            <person name="Kiss B."/>
            <person name="Kocsube S."/>
            <person name="Kotiranta H."/>
            <person name="LaButti K.M."/>
            <person name="Lechner B.E."/>
            <person name="Liimatainen K."/>
            <person name="Lipzen A."/>
            <person name="Lukacs Z."/>
            <person name="Mihaltcheva S."/>
            <person name="Morgado L.N."/>
            <person name="Niskanen T."/>
            <person name="Noordeloos M.E."/>
            <person name="Ohm R.A."/>
            <person name="Ortiz-Santana B."/>
            <person name="Ovrebo C."/>
            <person name="Racz N."/>
            <person name="Riley R."/>
            <person name="Savchenko A."/>
            <person name="Shiryaev A."/>
            <person name="Soop K."/>
            <person name="Spirin V."/>
            <person name="Szebenyi C."/>
            <person name="Tomsovsky M."/>
            <person name="Tulloss R.E."/>
            <person name="Uehling J."/>
            <person name="Grigoriev I.V."/>
            <person name="Vagvolgyi C."/>
            <person name="Papp T."/>
            <person name="Martin F.M."/>
            <person name="Miettinen O."/>
            <person name="Hibbett D.S."/>
            <person name="Nagy L.G."/>
        </authorList>
    </citation>
    <scope>NUCLEOTIDE SEQUENCE [LARGE SCALE GENOMIC DNA]</scope>
    <source>
        <strain evidence="1 2">OMC1185</strain>
    </source>
</reference>
<dbReference type="SUPFAM" id="SSF51197">
    <property type="entry name" value="Clavaminate synthase-like"/>
    <property type="match status" value="1"/>
</dbReference>
<accession>A0A5C3N147</accession>
<sequence length="498" mass="55451">MLPVLTRSSRLRPILISRHLATVAQASISSSKPEGSIADVFASLSDTNAEPFPARFADLKKKLWKDELLESWRQVLADLNQEVEIIAQKQQEAIPEVAYSDLEKGVSPEKIAEIKKAGSVIVRGGVSKAEALAWKQSVIEYTAANKPLVRGFPADDIQFFELYNSVAQSSARTHRSILRAQEFLLSLWHTSSPASLVSLKTPISYFDRLRIRNPDLNDEWAVRGLGPHIDGGSIEHWEDHNLRKCFKEILEGGSSWRLHDPYDATPRLDAKHDLYGAPNKCSIFRPWQGWTSMSTTGPGEGTLRLLPMLSLATSYMMLRPFFKPTRFISSADGKRAPSLEADDWVPDLEDPEFPGSRLGKTQEMNVDTHPHLQLARAMVSVPTVEPGDQVYWHCDCIHAVESQHKGKGDSSVLYIPAVPLTMYNARYLANQRNAFLHGYPSPDFPGGEGESRFTGRATPEDIKTLAGRRLLGLAPFETPADATEGARKVIEEANKILF</sequence>
<dbReference type="PANTHER" id="PTHR30613">
    <property type="entry name" value="UNCHARACTERIZED PROTEIN YBIU-RELATED"/>
    <property type="match status" value="1"/>
</dbReference>
<dbReference type="OrthoDB" id="8249012at2759"/>
<dbReference type="Pfam" id="PF07350">
    <property type="entry name" value="Gig2-like"/>
    <property type="match status" value="1"/>
</dbReference>
<protein>
    <submittedName>
        <fullName evidence="1">DUF1479-domain-containing protein</fullName>
    </submittedName>
</protein>
<proteinExistence type="predicted"/>
<evidence type="ECO:0000313" key="1">
    <source>
        <dbReference type="EMBL" id="TFK50762.1"/>
    </source>
</evidence>
<dbReference type="AlphaFoldDB" id="A0A5C3N147"/>
<keyword evidence="2" id="KW-1185">Reference proteome</keyword>
<dbReference type="STRING" id="5364.A0A5C3N147"/>